<feature type="compositionally biased region" description="Basic and acidic residues" evidence="1">
    <location>
        <begin position="77"/>
        <end position="94"/>
    </location>
</feature>
<dbReference type="SMART" id="SM00577">
    <property type="entry name" value="CPDc"/>
    <property type="match status" value="1"/>
</dbReference>
<organism evidence="3 4">
    <name type="scientific">Eumeta variegata</name>
    <name type="common">Bagworm moth</name>
    <name type="synonym">Eumeta japonica</name>
    <dbReference type="NCBI Taxonomy" id="151549"/>
    <lineage>
        <taxon>Eukaryota</taxon>
        <taxon>Metazoa</taxon>
        <taxon>Ecdysozoa</taxon>
        <taxon>Arthropoda</taxon>
        <taxon>Hexapoda</taxon>
        <taxon>Insecta</taxon>
        <taxon>Pterygota</taxon>
        <taxon>Neoptera</taxon>
        <taxon>Endopterygota</taxon>
        <taxon>Lepidoptera</taxon>
        <taxon>Glossata</taxon>
        <taxon>Ditrysia</taxon>
        <taxon>Tineoidea</taxon>
        <taxon>Psychidae</taxon>
        <taxon>Oiketicinae</taxon>
        <taxon>Eumeta</taxon>
    </lineage>
</organism>
<accession>A0A4C1TWD4</accession>
<dbReference type="InterPro" id="IPR050365">
    <property type="entry name" value="TIM50"/>
</dbReference>
<reference evidence="3 4" key="1">
    <citation type="journal article" date="2019" name="Commun. Biol.">
        <title>The bagworm genome reveals a unique fibroin gene that provides high tensile strength.</title>
        <authorList>
            <person name="Kono N."/>
            <person name="Nakamura H."/>
            <person name="Ohtoshi R."/>
            <person name="Tomita M."/>
            <person name="Numata K."/>
            <person name="Arakawa K."/>
        </authorList>
    </citation>
    <scope>NUCLEOTIDE SEQUENCE [LARGE SCALE GENOMIC DNA]</scope>
</reference>
<feature type="compositionally biased region" description="Polar residues" evidence="1">
    <location>
        <begin position="202"/>
        <end position="216"/>
    </location>
</feature>
<evidence type="ECO:0000256" key="1">
    <source>
        <dbReference type="SAM" id="MobiDB-lite"/>
    </source>
</evidence>
<dbReference type="Pfam" id="PF03031">
    <property type="entry name" value="NIF"/>
    <property type="match status" value="2"/>
</dbReference>
<feature type="region of interest" description="Disordered" evidence="1">
    <location>
        <begin position="67"/>
        <end position="94"/>
    </location>
</feature>
<feature type="compositionally biased region" description="Basic and acidic residues" evidence="1">
    <location>
        <begin position="324"/>
        <end position="339"/>
    </location>
</feature>
<evidence type="ECO:0000313" key="3">
    <source>
        <dbReference type="EMBL" id="GBP18363.1"/>
    </source>
</evidence>
<dbReference type="PROSITE" id="PS50969">
    <property type="entry name" value="FCP1"/>
    <property type="match status" value="1"/>
</dbReference>
<dbReference type="InterPro" id="IPR004274">
    <property type="entry name" value="FCP1_dom"/>
</dbReference>
<name>A0A4C1TWD4_EUMVA</name>
<gene>
    <name evidence="3" type="primary">CTDSPL2</name>
    <name evidence="3" type="ORF">EVAR_14756_1</name>
</gene>
<feature type="compositionally biased region" description="Basic residues" evidence="1">
    <location>
        <begin position="1"/>
        <end position="10"/>
    </location>
</feature>
<feature type="region of interest" description="Disordered" evidence="1">
    <location>
        <begin position="438"/>
        <end position="462"/>
    </location>
</feature>
<feature type="region of interest" description="Disordered" evidence="1">
    <location>
        <begin position="324"/>
        <end position="363"/>
    </location>
</feature>
<dbReference type="InterPro" id="IPR023214">
    <property type="entry name" value="HAD_sf"/>
</dbReference>
<comment type="caution">
    <text evidence="3">The sequence shown here is derived from an EMBL/GenBank/DDBJ whole genome shotgun (WGS) entry which is preliminary data.</text>
</comment>
<dbReference type="EMBL" id="BGZK01000096">
    <property type="protein sequence ID" value="GBP18363.1"/>
    <property type="molecule type" value="Genomic_DNA"/>
</dbReference>
<proteinExistence type="predicted"/>
<dbReference type="AlphaFoldDB" id="A0A4C1TWD4"/>
<feature type="compositionally biased region" description="Polar residues" evidence="1">
    <location>
        <begin position="438"/>
        <end position="451"/>
    </location>
</feature>
<protein>
    <submittedName>
        <fullName evidence="3">CTD small phosphatase-like protein 2</fullName>
    </submittedName>
</protein>
<feature type="compositionally biased region" description="Polar residues" evidence="1">
    <location>
        <begin position="148"/>
        <end position="162"/>
    </location>
</feature>
<evidence type="ECO:0000313" key="4">
    <source>
        <dbReference type="Proteomes" id="UP000299102"/>
    </source>
</evidence>
<feature type="domain" description="FCP1 homology" evidence="2">
    <location>
        <begin position="519"/>
        <end position="770"/>
    </location>
</feature>
<feature type="region of interest" description="Disordered" evidence="1">
    <location>
        <begin position="130"/>
        <end position="240"/>
    </location>
</feature>
<dbReference type="PANTHER" id="PTHR12210">
    <property type="entry name" value="DULLARD PROTEIN PHOSPHATASE"/>
    <property type="match status" value="1"/>
</dbReference>
<feature type="region of interest" description="Disordered" evidence="1">
    <location>
        <begin position="1"/>
        <end position="25"/>
    </location>
</feature>
<dbReference type="CDD" id="cd07521">
    <property type="entry name" value="HAD_FCP1-like"/>
    <property type="match status" value="1"/>
</dbReference>
<dbReference type="InterPro" id="IPR036412">
    <property type="entry name" value="HAD-like_sf"/>
</dbReference>
<dbReference type="STRING" id="151549.A0A4C1TWD4"/>
<evidence type="ECO:0000259" key="2">
    <source>
        <dbReference type="PROSITE" id="PS50969"/>
    </source>
</evidence>
<dbReference type="OrthoDB" id="277011at2759"/>
<dbReference type="Gene3D" id="3.40.50.1000">
    <property type="entry name" value="HAD superfamily/HAD-like"/>
    <property type="match status" value="2"/>
</dbReference>
<sequence>MRLRSGRRGHQLSGKRSSAKVTKLRTGKREIIRSQKSWQKLVKSDCIKNVAKEINDLIVTTEQSLKTRPVRTKRRMEKPIESTHKPKLKHKDDQRNKKPIFQTVVRNTTKEVVTSTTYLRSERNKTLNVTQNQKVTTTTDRKVKTQKCQNTKTIPRHSSLNRELQCKSEVMSSDRISSPRKTRRIDKCASLNSSPIRKVRQSLPNQKSSKITSTNDSPKNKKQKSKPPIVPTPEHLPNEWNSLEDVTMYEAHTTTHTYADMPGYPTPKTSEESDSDAHVESTELCLPNDCLNDFIAIAECASLINDDEDINYLADKTAKIMTVEKNEKKPSRNNSVDKRLSKRRKSNNDIEVHQPTSTTDDIGVSDFLGNEKYVQPDFVTMLEQDGYVRDSECEISSTSRDTQGTAIESLEALSARSPTSGFLAEISQSLASENDCNNWSSSDAVDESSLTCHDEQTPTDLEEDGADVISSCGRPDCEQISSWVDAFDPYLFIKQLPPLETVATGALRARYPALPLKTRTSPDFSLVLDLDETLVHCSLQELPDASFHFPVLFQDCRYTVFVRTRPHFAEFLSRVSRLYEVILFTASKRVYADRLLNLLDPARRWIKYRTTPSSVVSMDQTAAQHLIGSELNTSGRTGEGPSLRDHYNYQATTGPDGRLGKEYRFHWPPPPPSPYSRIHHPTSLSINPIFPQSDIIFLFKRLFREHCLLVNGNYVKDLSILGRDLRKTVIVDNSPQAFGYQLENGIPIDSWFVDRGDNELLKLLPFLEHLATNRLPMPGSGGQGEADASPCPTMGMNLGRIQSSAKTLHGSFLSNL</sequence>
<dbReference type="SUPFAM" id="SSF56784">
    <property type="entry name" value="HAD-like"/>
    <property type="match status" value="2"/>
</dbReference>
<keyword evidence="4" id="KW-1185">Reference proteome</keyword>
<dbReference type="Proteomes" id="UP000299102">
    <property type="component" value="Unassembled WGS sequence"/>
</dbReference>